<dbReference type="AlphaFoldDB" id="A0A0S4TEZ3"/>
<dbReference type="PANTHER" id="PTHR15910">
    <property type="entry name" value="ARCHAEMETZINCIN"/>
    <property type="match status" value="1"/>
</dbReference>
<dbReference type="GO" id="GO:0006508">
    <property type="term" value="P:proteolysis"/>
    <property type="evidence" value="ECO:0007669"/>
    <property type="project" value="UniProtKB-KW"/>
</dbReference>
<accession>A0A0S4TEZ3</accession>
<protein>
    <submittedName>
        <fullName evidence="8">Peptidase M54 archaemetzincin</fullName>
    </submittedName>
</protein>
<keyword evidence="3" id="KW-0479">Metal-binding</keyword>
<evidence type="ECO:0000313" key="7">
    <source>
        <dbReference type="EMBL" id="CUV05267.1"/>
    </source>
</evidence>
<keyword evidence="6" id="KW-0482">Metalloprotease</keyword>
<comment type="cofactor">
    <cofactor evidence="1">
        <name>Zn(2+)</name>
        <dbReference type="ChEBI" id="CHEBI:29105"/>
    </cofactor>
</comment>
<evidence type="ECO:0000256" key="6">
    <source>
        <dbReference type="ARBA" id="ARBA00023049"/>
    </source>
</evidence>
<dbReference type="Proteomes" id="UP001429100">
    <property type="component" value="Unassembled WGS sequence"/>
</dbReference>
<evidence type="ECO:0000313" key="8">
    <source>
        <dbReference type="EMBL" id="PPS93684.1"/>
    </source>
</evidence>
<dbReference type="PANTHER" id="PTHR15910:SF1">
    <property type="entry name" value="ARCHAEMETZINCIN-2"/>
    <property type="match status" value="1"/>
</dbReference>
<dbReference type="VEuPathDB" id="CryptoDB:CHUDEA3_3240"/>
<dbReference type="VEuPathDB" id="CryptoDB:Chro.30369"/>
<dbReference type="VEuPathDB" id="CryptoDB:ChTU502y2012_401g0065"/>
<dbReference type="SUPFAM" id="SSF55486">
    <property type="entry name" value="Metalloproteases ('zincins'), catalytic domain"/>
    <property type="match status" value="1"/>
</dbReference>
<name>A0A0S4TEZ3_CRYHO</name>
<evidence type="ECO:0000256" key="2">
    <source>
        <dbReference type="ARBA" id="ARBA00022670"/>
    </source>
</evidence>
<sequence>MIFLSLIGAFEPFISIDNLKFIVKNLQILTGKEIKFIKHAETNINLVMKGRCSVGNISGLKDYADLKEQSNPGNHHQISTNSMLEVLLKMKNKFITENSKNQMDSNFFLIGITSLDIFPTNNHEYVFGQSDPEKGIAIISAYRLYQNNKNLMNSRILKVIMHEYGHLMKLGHCKHVCLMSVICSISELDNRTLYCCENCLNQIREKSSTSESVKNLFEF</sequence>
<keyword evidence="9" id="KW-1185">Reference proteome</keyword>
<dbReference type="GO" id="GO:0046872">
    <property type="term" value="F:metal ion binding"/>
    <property type="evidence" value="ECO:0007669"/>
    <property type="project" value="UniProtKB-KW"/>
</dbReference>
<organism evidence="7">
    <name type="scientific">Cryptosporidium hominis</name>
    <dbReference type="NCBI Taxonomy" id="237895"/>
    <lineage>
        <taxon>Eukaryota</taxon>
        <taxon>Sar</taxon>
        <taxon>Alveolata</taxon>
        <taxon>Apicomplexa</taxon>
        <taxon>Conoidasida</taxon>
        <taxon>Coccidia</taxon>
        <taxon>Eucoccidiorida</taxon>
        <taxon>Eimeriorina</taxon>
        <taxon>Cryptosporidiidae</taxon>
        <taxon>Cryptosporidium</taxon>
    </lineage>
</organism>
<evidence type="ECO:0000256" key="4">
    <source>
        <dbReference type="ARBA" id="ARBA00022801"/>
    </source>
</evidence>
<proteinExistence type="predicted"/>
<keyword evidence="2" id="KW-0645">Protease</keyword>
<keyword evidence="4" id="KW-0378">Hydrolase</keyword>
<reference evidence="7" key="2">
    <citation type="submission" date="2015-08" db="EMBL/GenBank/DDBJ databases">
        <authorList>
            <person name="Babu N.S."/>
            <person name="Beckwith C.J."/>
            <person name="Beseler K.G."/>
            <person name="Brison A."/>
            <person name="Carone J.V."/>
            <person name="Caskin T.P."/>
            <person name="Diamond M."/>
            <person name="Durham M.E."/>
            <person name="Foxe J.M."/>
            <person name="Go M."/>
            <person name="Henderson B.A."/>
            <person name="Jones I.B."/>
            <person name="McGettigan J.A."/>
            <person name="Micheletti S.J."/>
            <person name="Nasrallah M.E."/>
            <person name="Ortiz D."/>
            <person name="Piller C.R."/>
            <person name="Privatt S.R."/>
            <person name="Schneider S.L."/>
            <person name="Sharp S."/>
            <person name="Smith T.C."/>
            <person name="Stanton J.D."/>
            <person name="Ullery H.E."/>
            <person name="Wilson R.J."/>
            <person name="Serrano M.G."/>
            <person name="Buck G."/>
            <person name="Lee V."/>
            <person name="Wang Y."/>
            <person name="Carvalho R."/>
            <person name="Voegtly L."/>
            <person name="Shi R."/>
            <person name="Duckworth R."/>
            <person name="Johnson A."/>
            <person name="Loviza R."/>
            <person name="Walstead R."/>
            <person name="Shah Z."/>
            <person name="Kiflezghi M."/>
            <person name="Wade K."/>
            <person name="Ball S.L."/>
            <person name="Bradley K.W."/>
            <person name="Asai D.J."/>
            <person name="Bowman C.A."/>
            <person name="Russell D.A."/>
            <person name="Pope W.H."/>
            <person name="Jacobs-Sera D."/>
            <person name="Hendrix R.W."/>
            <person name="Hatfull G.F."/>
        </authorList>
    </citation>
    <scope>NUCLEOTIDE SEQUENCE [LARGE SCALE GENOMIC DNA]</scope>
</reference>
<dbReference type="VEuPathDB" id="CryptoDB:GY17_00002553"/>
<dbReference type="GO" id="GO:0008237">
    <property type="term" value="F:metallopeptidase activity"/>
    <property type="evidence" value="ECO:0007669"/>
    <property type="project" value="UniProtKB-KW"/>
</dbReference>
<dbReference type="Proteomes" id="UP000199752">
    <property type="component" value="Chromosome 3"/>
</dbReference>
<reference evidence="8 9" key="1">
    <citation type="submission" date="2014-11" db="EMBL/GenBank/DDBJ databases">
        <title>Comparative genomic analysis of Cryptosporidium hominis reveals occurrence of genetic recombination in virulent subtypes.</title>
        <authorList>
            <person name="Guo Y."/>
            <person name="Tang K."/>
            <person name="Frace M."/>
            <person name="Li N."/>
            <person name="Roellig D.M."/>
            <person name="Sammons S."/>
            <person name="Knipe K."/>
            <person name="Rowe L."/>
            <person name="Feng Y."/>
            <person name="Xiao L."/>
        </authorList>
    </citation>
    <scope>NUCLEOTIDE SEQUENCE [LARGE SCALE GENOMIC DNA]</scope>
    <source>
        <strain evidence="8">30976</strain>
    </source>
</reference>
<evidence type="ECO:0000256" key="5">
    <source>
        <dbReference type="ARBA" id="ARBA00022833"/>
    </source>
</evidence>
<keyword evidence="5" id="KW-0862">Zinc</keyword>
<dbReference type="InterPro" id="IPR024079">
    <property type="entry name" value="MetalloPept_cat_dom_sf"/>
</dbReference>
<dbReference type="Pfam" id="PF07998">
    <property type="entry name" value="Peptidase_M54"/>
    <property type="match status" value="1"/>
</dbReference>
<evidence type="ECO:0000256" key="1">
    <source>
        <dbReference type="ARBA" id="ARBA00001947"/>
    </source>
</evidence>
<gene>
    <name evidence="7" type="ORF">CHUDEA3_3240</name>
    <name evidence="8" type="ORF">GY17_00002553</name>
</gene>
<dbReference type="EMBL" id="JTAI01000031">
    <property type="protein sequence ID" value="PPS93684.1"/>
    <property type="molecule type" value="Genomic_DNA"/>
</dbReference>
<dbReference type="CDD" id="cd11375">
    <property type="entry name" value="Peptidase_M54"/>
    <property type="match status" value="1"/>
</dbReference>
<dbReference type="Gene3D" id="3.40.390.10">
    <property type="entry name" value="Collagenase (Catalytic Domain)"/>
    <property type="match status" value="1"/>
</dbReference>
<dbReference type="InterPro" id="IPR012962">
    <property type="entry name" value="Pept_M54_archaemetzincn"/>
</dbReference>
<reference evidence="8 9" key="3">
    <citation type="submission" date="2017-10" db="EMBL/GenBank/DDBJ databases">
        <title>Consistent, comparative and evidence-based genome annotation and re-annotation for the closely-related species, Cryptosporidium parvum, C. hominis and C. tyzzeri.</title>
        <authorList>
            <person name="Baptista R.P."/>
            <person name="Li Y."/>
            <person name="Sateriale A."/>
            <person name="Striepen B."/>
            <person name="Kissinger J.C."/>
        </authorList>
    </citation>
    <scope>NUCLEOTIDE SEQUENCE [LARGE SCALE GENOMIC DNA]</scope>
    <source>
        <strain evidence="8">30976</strain>
    </source>
</reference>
<evidence type="ECO:0000313" key="9">
    <source>
        <dbReference type="Proteomes" id="UP001429100"/>
    </source>
</evidence>
<evidence type="ECO:0000256" key="3">
    <source>
        <dbReference type="ARBA" id="ARBA00022723"/>
    </source>
</evidence>
<dbReference type="EMBL" id="LN877949">
    <property type="protein sequence ID" value="CUV05267.1"/>
    <property type="molecule type" value="Genomic_DNA"/>
</dbReference>